<dbReference type="Proteomes" id="UP000585474">
    <property type="component" value="Unassembled WGS sequence"/>
</dbReference>
<name>A0A7J0F2B1_9ERIC</name>
<dbReference type="EMBL" id="BJWL01000008">
    <property type="protein sequence ID" value="GFY92800.1"/>
    <property type="molecule type" value="Genomic_DNA"/>
</dbReference>
<keyword evidence="2" id="KW-1185">Reference proteome</keyword>
<protein>
    <submittedName>
        <fullName evidence="1">Uncharacterized protein</fullName>
    </submittedName>
</protein>
<organism evidence="1 2">
    <name type="scientific">Actinidia rufa</name>
    <dbReference type="NCBI Taxonomy" id="165716"/>
    <lineage>
        <taxon>Eukaryota</taxon>
        <taxon>Viridiplantae</taxon>
        <taxon>Streptophyta</taxon>
        <taxon>Embryophyta</taxon>
        <taxon>Tracheophyta</taxon>
        <taxon>Spermatophyta</taxon>
        <taxon>Magnoliopsida</taxon>
        <taxon>eudicotyledons</taxon>
        <taxon>Gunneridae</taxon>
        <taxon>Pentapetalae</taxon>
        <taxon>asterids</taxon>
        <taxon>Ericales</taxon>
        <taxon>Actinidiaceae</taxon>
        <taxon>Actinidia</taxon>
    </lineage>
</organism>
<sequence>MSMGYGECLGVVGMVVAGLGSRCGGRDGCWGGRVGLWGILTGEADASMAVSSGGESRREKMFKVKAKIRATWKATVILGDNDGLILQTNNKIYIGDERIQM</sequence>
<evidence type="ECO:0000313" key="1">
    <source>
        <dbReference type="EMBL" id="GFY92800.1"/>
    </source>
</evidence>
<comment type="caution">
    <text evidence="1">The sequence shown here is derived from an EMBL/GenBank/DDBJ whole genome shotgun (WGS) entry which is preliminary data.</text>
</comment>
<accession>A0A7J0F2B1</accession>
<reference evidence="1 2" key="1">
    <citation type="submission" date="2019-07" db="EMBL/GenBank/DDBJ databases">
        <title>De Novo Assembly of kiwifruit Actinidia rufa.</title>
        <authorList>
            <person name="Sugita-Konishi S."/>
            <person name="Sato K."/>
            <person name="Mori E."/>
            <person name="Abe Y."/>
            <person name="Kisaki G."/>
            <person name="Hamano K."/>
            <person name="Suezawa K."/>
            <person name="Otani M."/>
            <person name="Fukuda T."/>
            <person name="Manabe T."/>
            <person name="Gomi K."/>
            <person name="Tabuchi M."/>
            <person name="Akimitsu K."/>
            <person name="Kataoka I."/>
        </authorList>
    </citation>
    <scope>NUCLEOTIDE SEQUENCE [LARGE SCALE GENOMIC DNA]</scope>
    <source>
        <strain evidence="2">cv. Fuchu</strain>
    </source>
</reference>
<proteinExistence type="predicted"/>
<gene>
    <name evidence="1" type="ORF">Acr_08g0011960</name>
</gene>
<evidence type="ECO:0000313" key="2">
    <source>
        <dbReference type="Proteomes" id="UP000585474"/>
    </source>
</evidence>
<dbReference type="AlphaFoldDB" id="A0A7J0F2B1"/>